<keyword evidence="14" id="KW-1185">Reference proteome</keyword>
<feature type="domain" description="SAM-dependent methyltransferase Erg6/SMT-type" evidence="12">
    <location>
        <begin position="83"/>
        <end position="379"/>
    </location>
</feature>
<evidence type="ECO:0000256" key="5">
    <source>
        <dbReference type="ARBA" id="ARBA00023011"/>
    </source>
</evidence>
<dbReference type="InterPro" id="IPR029063">
    <property type="entry name" value="SAM-dependent_MTases_sf"/>
</dbReference>
<evidence type="ECO:0000256" key="2">
    <source>
        <dbReference type="ARBA" id="ARBA00022679"/>
    </source>
</evidence>
<keyword evidence="5 11" id="KW-0756">Sterol biosynthesis</keyword>
<keyword evidence="4 11" id="KW-0752">Steroid biosynthesis</keyword>
<reference evidence="13" key="1">
    <citation type="journal article" date="2020" name="Phytopathology">
        <title>Genome Sequence Resources of Colletotrichum truncatum, C. plurivorum, C. musicola, and C. sojae: Four Species Pathogenic to Soybean (Glycine max).</title>
        <authorList>
            <person name="Rogerio F."/>
            <person name="Boufleur T.R."/>
            <person name="Ciampi-Guillardi M."/>
            <person name="Sukno S.A."/>
            <person name="Thon M.R."/>
            <person name="Massola Junior N.S."/>
            <person name="Baroncelli R."/>
        </authorList>
    </citation>
    <scope>NUCLEOTIDE SEQUENCE</scope>
    <source>
        <strain evidence="13">LFN00145</strain>
    </source>
</reference>
<dbReference type="PANTHER" id="PTHR44068:SF1">
    <property type="entry name" value="HYPOTHETICAL LOC100005854"/>
    <property type="match status" value="1"/>
</dbReference>
<comment type="function">
    <text evidence="11">Catalyzes the transfer of methyl groups from S-adenosyl-methionine to the C-24 of sterols.</text>
</comment>
<dbReference type="Pfam" id="PF08498">
    <property type="entry name" value="Sterol_MT_C"/>
    <property type="match status" value="1"/>
</dbReference>
<organism evidence="13 14">
    <name type="scientific">Colletotrichum plurivorum</name>
    <dbReference type="NCBI Taxonomy" id="2175906"/>
    <lineage>
        <taxon>Eukaryota</taxon>
        <taxon>Fungi</taxon>
        <taxon>Dikarya</taxon>
        <taxon>Ascomycota</taxon>
        <taxon>Pezizomycotina</taxon>
        <taxon>Sordariomycetes</taxon>
        <taxon>Hypocreomycetidae</taxon>
        <taxon>Glomerellales</taxon>
        <taxon>Glomerellaceae</taxon>
        <taxon>Colletotrichum</taxon>
        <taxon>Colletotrichum orchidearum species complex</taxon>
    </lineage>
</organism>
<evidence type="ECO:0000256" key="3">
    <source>
        <dbReference type="ARBA" id="ARBA00022691"/>
    </source>
</evidence>
<dbReference type="EC" id="2.1.1.-" evidence="11"/>
<evidence type="ECO:0000256" key="4">
    <source>
        <dbReference type="ARBA" id="ARBA00022955"/>
    </source>
</evidence>
<dbReference type="SUPFAM" id="SSF53335">
    <property type="entry name" value="S-adenosyl-L-methionine-dependent methyltransferases"/>
    <property type="match status" value="1"/>
</dbReference>
<sequence>MVGHASEESQVLLASEATFEKILHKGTSKDNKGMSAMLKKDHEAQKAASDEYFKHWDNLTAQKETKEDRDARTADYATLTRQYYNLATDFYEYGFGQSFHFSRAALGENFKQSIARHEHYLAHVTDIRKGMKVLDVGCGVGGPAREIAKFTGAYVTGLNINEYQIERARRYTANQKMDKQVQFVQADFMNIPFEDNTFDAVYTIEATVHAPSLEGVYSEIHRVLKPGGVFGVYEWVMTDNYDNDNLAHRKTRIEIEQGDGIANMVSAAEALRSFRAAGFEVVEHEDMADRPDPIPWYWPLDAGSWRHAQTAGDLLYTFRMTGLGRMVTHGFLTVMEAVRLAPPGMVKTSQSLATAADALVLGGKEKIFTPMYLMVGRKAAKKDA</sequence>
<keyword evidence="6 11" id="KW-1207">Sterol metabolism</keyword>
<keyword evidence="7 11" id="KW-0753">Steroid metabolism</keyword>
<comment type="similarity">
    <text evidence="9 10 11">Belongs to the class I-like SAM-binding methyltransferase superfamily. Erg6/SMT family.</text>
</comment>
<dbReference type="PROSITE" id="PS51685">
    <property type="entry name" value="SAM_MT_ERG6_SMT"/>
    <property type="match status" value="1"/>
</dbReference>
<dbReference type="Proteomes" id="UP000654918">
    <property type="component" value="Unassembled WGS sequence"/>
</dbReference>
<evidence type="ECO:0000256" key="11">
    <source>
        <dbReference type="RuleBase" id="RU362025"/>
    </source>
</evidence>
<evidence type="ECO:0000256" key="1">
    <source>
        <dbReference type="ARBA" id="ARBA00022603"/>
    </source>
</evidence>
<dbReference type="PANTHER" id="PTHR44068">
    <property type="entry name" value="ZGC:194242"/>
    <property type="match status" value="1"/>
</dbReference>
<dbReference type="InterPro" id="IPR013705">
    <property type="entry name" value="Sterol_MeTrfase_C"/>
</dbReference>
<keyword evidence="11" id="KW-0444">Lipid biosynthesis</keyword>
<dbReference type="GO" id="GO:0003838">
    <property type="term" value="F:sterol 24-C-methyltransferase activity"/>
    <property type="evidence" value="ECO:0007669"/>
    <property type="project" value="TreeGrafter"/>
</dbReference>
<evidence type="ECO:0000256" key="9">
    <source>
        <dbReference type="ARBA" id="ARBA00038188"/>
    </source>
</evidence>
<dbReference type="GO" id="GO:0005783">
    <property type="term" value="C:endoplasmic reticulum"/>
    <property type="evidence" value="ECO:0007669"/>
    <property type="project" value="TreeGrafter"/>
</dbReference>
<proteinExistence type="inferred from homology"/>
<evidence type="ECO:0000256" key="10">
    <source>
        <dbReference type="PROSITE-ProRule" id="PRU01022"/>
    </source>
</evidence>
<comment type="pathway">
    <text evidence="8">Steroid metabolism; ergosterol biosynthesis.</text>
</comment>
<dbReference type="Gene3D" id="3.40.50.150">
    <property type="entry name" value="Vaccinia Virus protein VP39"/>
    <property type="match status" value="1"/>
</dbReference>
<evidence type="ECO:0000313" key="13">
    <source>
        <dbReference type="EMBL" id="KAF6832724.1"/>
    </source>
</evidence>
<dbReference type="GO" id="GO:0032259">
    <property type="term" value="P:methylation"/>
    <property type="evidence" value="ECO:0007669"/>
    <property type="project" value="UniProtKB-KW"/>
</dbReference>
<evidence type="ECO:0000256" key="7">
    <source>
        <dbReference type="ARBA" id="ARBA00023221"/>
    </source>
</evidence>
<keyword evidence="11" id="KW-0443">Lipid metabolism</keyword>
<evidence type="ECO:0000256" key="8">
    <source>
        <dbReference type="ARBA" id="ARBA00029435"/>
    </source>
</evidence>
<name>A0A8H6KJM4_9PEZI</name>
<dbReference type="GO" id="GO:0006696">
    <property type="term" value="P:ergosterol biosynthetic process"/>
    <property type="evidence" value="ECO:0007669"/>
    <property type="project" value="TreeGrafter"/>
</dbReference>
<evidence type="ECO:0000256" key="6">
    <source>
        <dbReference type="ARBA" id="ARBA00023166"/>
    </source>
</evidence>
<keyword evidence="1 10" id="KW-0489">Methyltransferase</keyword>
<dbReference type="CDD" id="cd02440">
    <property type="entry name" value="AdoMet_MTases"/>
    <property type="match status" value="1"/>
</dbReference>
<dbReference type="InterPro" id="IPR050447">
    <property type="entry name" value="Erg6_SMT_methyltransf"/>
</dbReference>
<dbReference type="EMBL" id="WIGO01000066">
    <property type="protein sequence ID" value="KAF6832724.1"/>
    <property type="molecule type" value="Genomic_DNA"/>
</dbReference>
<evidence type="ECO:0000313" key="14">
    <source>
        <dbReference type="Proteomes" id="UP000654918"/>
    </source>
</evidence>
<dbReference type="AlphaFoldDB" id="A0A8H6KJM4"/>
<dbReference type="InterPro" id="IPR020803">
    <property type="entry name" value="MeTfrase_dom"/>
</dbReference>
<dbReference type="Pfam" id="PF08241">
    <property type="entry name" value="Methyltransf_11"/>
    <property type="match status" value="1"/>
</dbReference>
<dbReference type="InterPro" id="IPR013216">
    <property type="entry name" value="Methyltransf_11"/>
</dbReference>
<keyword evidence="2 10" id="KW-0808">Transferase</keyword>
<evidence type="ECO:0000259" key="12">
    <source>
        <dbReference type="PROSITE" id="PS51685"/>
    </source>
</evidence>
<gene>
    <name evidence="13" type="ORF">CPLU01_05958</name>
</gene>
<dbReference type="SMART" id="SM00828">
    <property type="entry name" value="PKS_MT"/>
    <property type="match status" value="1"/>
</dbReference>
<dbReference type="InterPro" id="IPR030384">
    <property type="entry name" value="MeTrfase_SMT"/>
</dbReference>
<accession>A0A8H6KJM4</accession>
<keyword evidence="3 10" id="KW-0949">S-adenosyl-L-methionine</keyword>
<comment type="caution">
    <text evidence="13">The sequence shown here is derived from an EMBL/GenBank/DDBJ whole genome shotgun (WGS) entry which is preliminary data.</text>
</comment>
<protein>
    <recommendedName>
        <fullName evidence="11">Sterol 24-C-methyltransferase</fullName>
        <ecNumber evidence="11">2.1.1.-</ecNumber>
    </recommendedName>
    <alternativeName>
        <fullName evidence="11">Delta(24)-sterol C-methyltransferase</fullName>
    </alternativeName>
</protein>